<dbReference type="GO" id="GO:0005737">
    <property type="term" value="C:cytoplasm"/>
    <property type="evidence" value="ECO:0007669"/>
    <property type="project" value="TreeGrafter"/>
</dbReference>
<comment type="similarity">
    <text evidence="8">Belongs to the trans-sulfuration enzymes family.</text>
</comment>
<evidence type="ECO:0000256" key="2">
    <source>
        <dbReference type="ARBA" id="ARBA00022898"/>
    </source>
</evidence>
<evidence type="ECO:0000256" key="4">
    <source>
        <dbReference type="ARBA" id="ARBA00047199"/>
    </source>
</evidence>
<protein>
    <recommendedName>
        <fullName evidence="3">homocysteine desulfhydrase</fullName>
        <ecNumber evidence="3">4.4.1.2</ecNumber>
    </recommendedName>
    <alternativeName>
        <fullName evidence="4">Homocysteine desulfhydrase</fullName>
    </alternativeName>
</protein>
<sequence length="390" mass="43477">MIRNRGTQIIKKGSVVKGKMNEPEIAPIYLTTAFHGKDLDDLEKYYSEKGYTYNRIRNPNRDALAELVTYLENGEDSMICSSGMAAISTIFLSMLAVGDHVVANNNLYGETLDLLKSLKRYGIETTVVDFNNLEELESAVRNETKVIYTETISNPLMTIVDIEAVSNIAHRNNARLIVDNTFATSLMFRPLDFGADVSINSLTKFANGHSDVVGGAATSSKELIGKAKSLQALLGCTMDSFSSFLCQRGIRTMDLRVKRQMDNANALAGVLDRNPNVLGVNYPNLEGHPQHELAKRIFENGYGAMLSFELPEDRDKVNRFMQELDIVKYAMTLGGYSTTLSYPVLSSHFQFTKEERLKMGISDGLMRVSVGIEDIEDLINDFTKALRVFE</sequence>
<dbReference type="GO" id="GO:0018826">
    <property type="term" value="F:methionine gamma-lyase activity"/>
    <property type="evidence" value="ECO:0007669"/>
    <property type="project" value="UniProtKB-EC"/>
</dbReference>
<proteinExistence type="inferred from homology"/>
<dbReference type="Gene3D" id="3.90.1150.10">
    <property type="entry name" value="Aspartate Aminotransferase, domain 1"/>
    <property type="match status" value="1"/>
</dbReference>
<dbReference type="PANTHER" id="PTHR11808">
    <property type="entry name" value="TRANS-SULFURATION ENZYME FAMILY MEMBER"/>
    <property type="match status" value="1"/>
</dbReference>
<dbReference type="OrthoDB" id="9780685at2"/>
<evidence type="ECO:0000256" key="1">
    <source>
        <dbReference type="ARBA" id="ARBA00001933"/>
    </source>
</evidence>
<dbReference type="InterPro" id="IPR015422">
    <property type="entry name" value="PyrdxlP-dep_Trfase_small"/>
</dbReference>
<dbReference type="STRING" id="1121476.SAMN02745751_00023"/>
<evidence type="ECO:0000313" key="10">
    <source>
        <dbReference type="Proteomes" id="UP000184052"/>
    </source>
</evidence>
<name>A0A1M6A887_9FIRM</name>
<evidence type="ECO:0000256" key="6">
    <source>
        <dbReference type="ARBA" id="ARBA00052699"/>
    </source>
</evidence>
<dbReference type="InterPro" id="IPR015421">
    <property type="entry name" value="PyrdxlP-dep_Trfase_major"/>
</dbReference>
<dbReference type="GO" id="GO:0019346">
    <property type="term" value="P:transsulfuration"/>
    <property type="evidence" value="ECO:0007669"/>
    <property type="project" value="InterPro"/>
</dbReference>
<reference evidence="9 10" key="1">
    <citation type="submission" date="2016-11" db="EMBL/GenBank/DDBJ databases">
        <authorList>
            <person name="Jaros S."/>
            <person name="Januszkiewicz K."/>
            <person name="Wedrychowicz H."/>
        </authorList>
    </citation>
    <scope>NUCLEOTIDE SEQUENCE [LARGE SCALE GENOMIC DNA]</scope>
    <source>
        <strain evidence="9 10">DSM 17477</strain>
    </source>
</reference>
<dbReference type="CDD" id="cd00614">
    <property type="entry name" value="CGS_like"/>
    <property type="match status" value="1"/>
</dbReference>
<keyword evidence="10" id="KW-1185">Reference proteome</keyword>
<keyword evidence="2 7" id="KW-0663">Pyridoxal phosphate</keyword>
<dbReference type="Pfam" id="PF01053">
    <property type="entry name" value="Cys_Met_Meta_PP"/>
    <property type="match status" value="1"/>
</dbReference>
<gene>
    <name evidence="9" type="ORF">SAMN02745751_00023</name>
</gene>
<evidence type="ECO:0000256" key="5">
    <source>
        <dbReference type="ARBA" id="ARBA00048780"/>
    </source>
</evidence>
<feature type="modified residue" description="N6-(pyridoxal phosphate)lysine" evidence="7">
    <location>
        <position position="204"/>
    </location>
</feature>
<comment type="catalytic activity">
    <reaction evidence="5">
        <text>L-homocysteine + H2O = 2-oxobutanoate + hydrogen sulfide + NH4(+) + H(+)</text>
        <dbReference type="Rhea" id="RHEA:14501"/>
        <dbReference type="ChEBI" id="CHEBI:15377"/>
        <dbReference type="ChEBI" id="CHEBI:15378"/>
        <dbReference type="ChEBI" id="CHEBI:16763"/>
        <dbReference type="ChEBI" id="CHEBI:28938"/>
        <dbReference type="ChEBI" id="CHEBI:29919"/>
        <dbReference type="ChEBI" id="CHEBI:58199"/>
        <dbReference type="EC" id="4.4.1.2"/>
    </reaction>
    <physiologicalReaction direction="left-to-right" evidence="5">
        <dbReference type="Rhea" id="RHEA:14502"/>
    </physiologicalReaction>
</comment>
<dbReference type="RefSeq" id="WP_073045327.1">
    <property type="nucleotide sequence ID" value="NZ_FQZL01000004.1"/>
</dbReference>
<organism evidence="9 10">
    <name type="scientific">Dethiosulfatibacter aminovorans DSM 17477</name>
    <dbReference type="NCBI Taxonomy" id="1121476"/>
    <lineage>
        <taxon>Bacteria</taxon>
        <taxon>Bacillati</taxon>
        <taxon>Bacillota</taxon>
        <taxon>Tissierellia</taxon>
        <taxon>Dethiosulfatibacter</taxon>
    </lineage>
</organism>
<evidence type="ECO:0000313" key="9">
    <source>
        <dbReference type="EMBL" id="SHI32660.1"/>
    </source>
</evidence>
<dbReference type="EC" id="4.4.1.2" evidence="3"/>
<accession>A0A1M6A887</accession>
<evidence type="ECO:0000256" key="8">
    <source>
        <dbReference type="RuleBase" id="RU362118"/>
    </source>
</evidence>
<dbReference type="EMBL" id="FQZL01000004">
    <property type="protein sequence ID" value="SHI32660.1"/>
    <property type="molecule type" value="Genomic_DNA"/>
</dbReference>
<dbReference type="Gene3D" id="3.40.640.10">
    <property type="entry name" value="Type I PLP-dependent aspartate aminotransferase-like (Major domain)"/>
    <property type="match status" value="1"/>
</dbReference>
<dbReference type="FunFam" id="3.40.640.10:FF:000046">
    <property type="entry name" value="Cystathionine gamma-lyase"/>
    <property type="match status" value="1"/>
</dbReference>
<keyword evidence="9" id="KW-0456">Lyase</keyword>
<comment type="cofactor">
    <cofactor evidence="1 8">
        <name>pyridoxal 5'-phosphate</name>
        <dbReference type="ChEBI" id="CHEBI:597326"/>
    </cofactor>
</comment>
<evidence type="ECO:0000256" key="3">
    <source>
        <dbReference type="ARBA" id="ARBA00047175"/>
    </source>
</evidence>
<dbReference type="AlphaFoldDB" id="A0A1M6A887"/>
<dbReference type="Proteomes" id="UP000184052">
    <property type="component" value="Unassembled WGS sequence"/>
</dbReference>
<dbReference type="PIRSF" id="PIRSF001434">
    <property type="entry name" value="CGS"/>
    <property type="match status" value="1"/>
</dbReference>
<evidence type="ECO:0000256" key="7">
    <source>
        <dbReference type="PIRSR" id="PIRSR001434-2"/>
    </source>
</evidence>
<dbReference type="InterPro" id="IPR015424">
    <property type="entry name" value="PyrdxlP-dep_Trfase"/>
</dbReference>
<dbReference type="SUPFAM" id="SSF53383">
    <property type="entry name" value="PLP-dependent transferases"/>
    <property type="match status" value="1"/>
</dbReference>
<dbReference type="GO" id="GO:0030170">
    <property type="term" value="F:pyridoxal phosphate binding"/>
    <property type="evidence" value="ECO:0007669"/>
    <property type="project" value="InterPro"/>
</dbReference>
<dbReference type="GO" id="GO:0047982">
    <property type="term" value="F:homocysteine desulfhydrase activity"/>
    <property type="evidence" value="ECO:0007669"/>
    <property type="project" value="UniProtKB-EC"/>
</dbReference>
<comment type="catalytic activity">
    <reaction evidence="6">
        <text>L-methionine + H2O = methanethiol + 2-oxobutanoate + NH4(+)</text>
        <dbReference type="Rhea" id="RHEA:23800"/>
        <dbReference type="ChEBI" id="CHEBI:15377"/>
        <dbReference type="ChEBI" id="CHEBI:16007"/>
        <dbReference type="ChEBI" id="CHEBI:16763"/>
        <dbReference type="ChEBI" id="CHEBI:28938"/>
        <dbReference type="ChEBI" id="CHEBI:57844"/>
        <dbReference type="EC" id="4.4.1.11"/>
    </reaction>
    <physiologicalReaction direction="left-to-right" evidence="6">
        <dbReference type="Rhea" id="RHEA:23801"/>
    </physiologicalReaction>
</comment>
<dbReference type="PANTHER" id="PTHR11808:SF80">
    <property type="entry name" value="CYSTATHIONINE GAMMA-LYASE"/>
    <property type="match status" value="1"/>
</dbReference>
<dbReference type="InterPro" id="IPR000277">
    <property type="entry name" value="Cys/Met-Metab_PyrdxlP-dep_enz"/>
</dbReference>